<dbReference type="PRINTS" id="PR00118">
    <property type="entry name" value="BLACTAMASEA"/>
</dbReference>
<sequence>MPLTLTRRGFAVFAGSALAGGVLGRSGLARAAQRDALAASFASIEKRLQARLGVAILDTETRRAWKHRAAERFPLCSTFKLLAAGAVLAKVDAGDEDPARRIRFGKADVVTYSPVTQHHVGDGMTLAEISAAALTQSDNTAGNLILDSIGGPEAVTRFARSLGDEVTRLDRRETALNEATPGDPRDTTSPEAMVADLGALLLGPTLSGRSREQLAAWMVANETGGAKLRAGLPKDWRVGDKTGGGDHGAMADVAIAWPPNRKPVIAAVYITETEASFDDRNAAIAEIGRALASALAG</sequence>
<reference evidence="8 9" key="1">
    <citation type="submission" date="2016-10" db="EMBL/GenBank/DDBJ databases">
        <authorList>
            <person name="de Groot N.N."/>
        </authorList>
    </citation>
    <scope>NUCLEOTIDE SEQUENCE [LARGE SCALE GENOMIC DNA]</scope>
    <source>
        <strain evidence="8 9">A52C2</strain>
    </source>
</reference>
<keyword evidence="4 6" id="KW-0378">Hydrolase</keyword>
<evidence type="ECO:0000313" key="8">
    <source>
        <dbReference type="EMBL" id="SEQ92579.1"/>
    </source>
</evidence>
<dbReference type="NCBIfam" id="NF033103">
    <property type="entry name" value="bla_class_A"/>
    <property type="match status" value="1"/>
</dbReference>
<dbReference type="GO" id="GO:0046677">
    <property type="term" value="P:response to antibiotic"/>
    <property type="evidence" value="ECO:0007669"/>
    <property type="project" value="UniProtKB-UniRule"/>
</dbReference>
<dbReference type="PANTHER" id="PTHR35333">
    <property type="entry name" value="BETA-LACTAMASE"/>
    <property type="match status" value="1"/>
</dbReference>
<evidence type="ECO:0000256" key="1">
    <source>
        <dbReference type="ARBA" id="ARBA00001526"/>
    </source>
</evidence>
<dbReference type="EC" id="3.5.2.6" evidence="3 6"/>
<comment type="catalytic activity">
    <reaction evidence="1 6">
        <text>a beta-lactam + H2O = a substituted beta-amino acid</text>
        <dbReference type="Rhea" id="RHEA:20401"/>
        <dbReference type="ChEBI" id="CHEBI:15377"/>
        <dbReference type="ChEBI" id="CHEBI:35627"/>
        <dbReference type="ChEBI" id="CHEBI:140347"/>
        <dbReference type="EC" id="3.5.2.6"/>
    </reaction>
</comment>
<dbReference type="InterPro" id="IPR012338">
    <property type="entry name" value="Beta-lactam/transpept-like"/>
</dbReference>
<dbReference type="EMBL" id="FOFG01000009">
    <property type="protein sequence ID" value="SEQ92579.1"/>
    <property type="molecule type" value="Genomic_DNA"/>
</dbReference>
<dbReference type="PROSITE" id="PS00146">
    <property type="entry name" value="BETA_LACTAMASE_A"/>
    <property type="match status" value="1"/>
</dbReference>
<dbReference type="InterPro" id="IPR045155">
    <property type="entry name" value="Beta-lactam_cat"/>
</dbReference>
<dbReference type="GO" id="GO:0030655">
    <property type="term" value="P:beta-lactam antibiotic catabolic process"/>
    <property type="evidence" value="ECO:0007669"/>
    <property type="project" value="InterPro"/>
</dbReference>
<dbReference type="OrthoDB" id="9775096at2"/>
<dbReference type="InterPro" id="IPR000871">
    <property type="entry name" value="Beta-lactam_class-A"/>
</dbReference>
<evidence type="ECO:0000259" key="7">
    <source>
        <dbReference type="Pfam" id="PF13354"/>
    </source>
</evidence>
<dbReference type="PANTHER" id="PTHR35333:SF3">
    <property type="entry name" value="BETA-LACTAMASE-TYPE TRANSPEPTIDASE FOLD CONTAINING PROTEIN"/>
    <property type="match status" value="1"/>
</dbReference>
<evidence type="ECO:0000256" key="6">
    <source>
        <dbReference type="RuleBase" id="RU361140"/>
    </source>
</evidence>
<evidence type="ECO:0000256" key="5">
    <source>
        <dbReference type="ARBA" id="ARBA00023251"/>
    </source>
</evidence>
<dbReference type="Proteomes" id="UP000199647">
    <property type="component" value="Unassembled WGS sequence"/>
</dbReference>
<dbReference type="InterPro" id="IPR023650">
    <property type="entry name" value="Beta-lactam_class-A_AS"/>
</dbReference>
<accession>A0A1H9K0F3</accession>
<comment type="similarity">
    <text evidence="2 6">Belongs to the class-A beta-lactamase family.</text>
</comment>
<evidence type="ECO:0000256" key="2">
    <source>
        <dbReference type="ARBA" id="ARBA00009009"/>
    </source>
</evidence>
<dbReference type="InterPro" id="IPR006311">
    <property type="entry name" value="TAT_signal"/>
</dbReference>
<name>A0A1H9K0F3_9HYPH</name>
<proteinExistence type="inferred from homology"/>
<gene>
    <name evidence="8" type="ORF">SAMN05216548_10935</name>
</gene>
<evidence type="ECO:0000313" key="9">
    <source>
        <dbReference type="Proteomes" id="UP000199647"/>
    </source>
</evidence>
<dbReference type="Pfam" id="PF13354">
    <property type="entry name" value="Beta-lactamase2"/>
    <property type="match status" value="1"/>
</dbReference>
<dbReference type="STRING" id="1855383.SAMN05216548_10935"/>
<dbReference type="GO" id="GO:0008800">
    <property type="term" value="F:beta-lactamase activity"/>
    <property type="evidence" value="ECO:0007669"/>
    <property type="project" value="UniProtKB-UniRule"/>
</dbReference>
<feature type="domain" description="Beta-lactamase class A catalytic" evidence="7">
    <location>
        <begin position="53"/>
        <end position="269"/>
    </location>
</feature>
<protein>
    <recommendedName>
        <fullName evidence="3 6">Beta-lactamase</fullName>
        <ecNumber evidence="3 6">3.5.2.6</ecNumber>
    </recommendedName>
</protein>
<dbReference type="SUPFAM" id="SSF56601">
    <property type="entry name" value="beta-lactamase/transpeptidase-like"/>
    <property type="match status" value="1"/>
</dbReference>
<dbReference type="RefSeq" id="WP_092497075.1">
    <property type="nucleotide sequence ID" value="NZ_FOFG01000009.1"/>
</dbReference>
<keyword evidence="9" id="KW-1185">Reference proteome</keyword>
<organism evidence="8 9">
    <name type="scientific">Faunimonas pinastri</name>
    <dbReference type="NCBI Taxonomy" id="1855383"/>
    <lineage>
        <taxon>Bacteria</taxon>
        <taxon>Pseudomonadati</taxon>
        <taxon>Pseudomonadota</taxon>
        <taxon>Alphaproteobacteria</taxon>
        <taxon>Hyphomicrobiales</taxon>
        <taxon>Afifellaceae</taxon>
        <taxon>Faunimonas</taxon>
    </lineage>
</organism>
<keyword evidence="5 6" id="KW-0046">Antibiotic resistance</keyword>
<dbReference type="AlphaFoldDB" id="A0A1H9K0F3"/>
<evidence type="ECO:0000256" key="4">
    <source>
        <dbReference type="ARBA" id="ARBA00022801"/>
    </source>
</evidence>
<evidence type="ECO:0000256" key="3">
    <source>
        <dbReference type="ARBA" id="ARBA00012865"/>
    </source>
</evidence>
<dbReference type="PROSITE" id="PS51318">
    <property type="entry name" value="TAT"/>
    <property type="match status" value="1"/>
</dbReference>
<dbReference type="Gene3D" id="3.40.710.10">
    <property type="entry name" value="DD-peptidase/beta-lactamase superfamily"/>
    <property type="match status" value="1"/>
</dbReference>